<evidence type="ECO:0000313" key="1">
    <source>
        <dbReference type="EMBL" id="SEW26974.1"/>
    </source>
</evidence>
<proteinExistence type="predicted"/>
<organism evidence="1 2">
    <name type="scientific">Chryseobacterium wanjuense</name>
    <dbReference type="NCBI Taxonomy" id="356305"/>
    <lineage>
        <taxon>Bacteria</taxon>
        <taxon>Pseudomonadati</taxon>
        <taxon>Bacteroidota</taxon>
        <taxon>Flavobacteriia</taxon>
        <taxon>Flavobacteriales</taxon>
        <taxon>Weeksellaceae</taxon>
        <taxon>Chryseobacterium group</taxon>
        <taxon>Chryseobacterium</taxon>
    </lineage>
</organism>
<gene>
    <name evidence="1" type="ORF">SAMN05421841_1942</name>
</gene>
<sequence>MEISKAVLLYLKAFLNIIKEKNYERFIMEIINIIQKIEQTNGKYSSLICRNELTLIQLIKMYFYTDVSLVEVH</sequence>
<name>A0A1I0QIH0_9FLAO</name>
<reference evidence="2" key="1">
    <citation type="submission" date="2016-10" db="EMBL/GenBank/DDBJ databases">
        <authorList>
            <person name="Varghese N."/>
            <person name="Submissions S."/>
        </authorList>
    </citation>
    <scope>NUCLEOTIDE SEQUENCE [LARGE SCALE GENOMIC DNA]</scope>
    <source>
        <strain evidence="2">DSM 17724</strain>
    </source>
</reference>
<protein>
    <submittedName>
        <fullName evidence="1">Uncharacterized protein</fullName>
    </submittedName>
</protein>
<evidence type="ECO:0000313" key="2">
    <source>
        <dbReference type="Proteomes" id="UP000199469"/>
    </source>
</evidence>
<dbReference type="Proteomes" id="UP000199469">
    <property type="component" value="Unassembled WGS sequence"/>
</dbReference>
<dbReference type="STRING" id="356305.SAMN05421841_1942"/>
<accession>A0A1I0QIH0</accession>
<dbReference type="EMBL" id="FOIU01000001">
    <property type="protein sequence ID" value="SEW26974.1"/>
    <property type="molecule type" value="Genomic_DNA"/>
</dbReference>
<dbReference type="AlphaFoldDB" id="A0A1I0QIH0"/>
<keyword evidence="2" id="KW-1185">Reference proteome</keyword>